<reference evidence="2 3" key="1">
    <citation type="journal article" date="2001" name="J. Bacteriol.">
        <title>Genome sequence and comparative analysis of the solvent-producing bacterium Clostridium acetobutylicum.</title>
        <authorList>
            <person name="Nolling J."/>
            <person name="Breton G."/>
            <person name="Omelchenko M.V."/>
            <person name="Makarova K.S."/>
            <person name="Zeng Q."/>
            <person name="Gibson R."/>
            <person name="Lee H.M."/>
            <person name="Dubois J."/>
            <person name="Qiu D."/>
            <person name="Hitti J."/>
            <person name="Wolf Y.I."/>
            <person name="Tatusov R.L."/>
            <person name="Sabathe F."/>
            <person name="Doucette-Stamm L."/>
            <person name="Soucaille P."/>
            <person name="Daly M.J."/>
            <person name="Bennett G.N."/>
            <person name="Koonin E.V."/>
            <person name="Smith D.R."/>
        </authorList>
    </citation>
    <scope>NUCLEOTIDE SEQUENCE [LARGE SCALE GENOMIC DNA]</scope>
    <source>
        <strain evidence="3">ATCC 824 / DSM 792 / JCM 1419 / LMG 5710 / VKM B-1787</strain>
    </source>
</reference>
<dbReference type="GO" id="GO:0016747">
    <property type="term" value="F:acyltransferase activity, transferring groups other than amino-acyl groups"/>
    <property type="evidence" value="ECO:0007669"/>
    <property type="project" value="InterPro"/>
</dbReference>
<accession>Q97G60</accession>
<evidence type="ECO:0000313" key="3">
    <source>
        <dbReference type="Proteomes" id="UP000000814"/>
    </source>
</evidence>
<dbReference type="PATRIC" id="fig|272562.8.peg.2705"/>
<dbReference type="InterPro" id="IPR016181">
    <property type="entry name" value="Acyl_CoA_acyltransferase"/>
</dbReference>
<dbReference type="OrthoDB" id="948250at2"/>
<keyword evidence="3" id="KW-1185">Reference proteome</keyword>
<dbReference type="Gene3D" id="3.40.630.30">
    <property type="match status" value="1"/>
</dbReference>
<dbReference type="RefSeq" id="WP_010965804.1">
    <property type="nucleotide sequence ID" value="NC_003030.1"/>
</dbReference>
<dbReference type="STRING" id="272562.CA_C2509"/>
<protein>
    <submittedName>
        <fullName evidence="2">Predicted acetyltransferase</fullName>
    </submittedName>
</protein>
<dbReference type="PANTHER" id="PTHR43415">
    <property type="entry name" value="SPERMIDINE N(1)-ACETYLTRANSFERASE"/>
    <property type="match status" value="1"/>
</dbReference>
<proteinExistence type="predicted"/>
<organism evidence="2 3">
    <name type="scientific">Clostridium acetobutylicum (strain ATCC 824 / DSM 792 / JCM 1419 / IAM 19013 / LMG 5710 / NBRC 13948 / NRRL B-527 / VKM B-1787 / 2291 / W)</name>
    <dbReference type="NCBI Taxonomy" id="272562"/>
    <lineage>
        <taxon>Bacteria</taxon>
        <taxon>Bacillati</taxon>
        <taxon>Bacillota</taxon>
        <taxon>Clostridia</taxon>
        <taxon>Eubacteriales</taxon>
        <taxon>Clostridiaceae</taxon>
        <taxon>Clostridium</taxon>
    </lineage>
</organism>
<dbReference type="CDD" id="cd04301">
    <property type="entry name" value="NAT_SF"/>
    <property type="match status" value="1"/>
</dbReference>
<gene>
    <name evidence="2" type="ordered locus">CA_C2509</name>
</gene>
<dbReference type="AlphaFoldDB" id="Q97G60"/>
<dbReference type="GeneID" id="44998985"/>
<evidence type="ECO:0000313" key="2">
    <source>
        <dbReference type="EMBL" id="AAK80463.1"/>
    </source>
</evidence>
<name>Q97G60_CLOAB</name>
<dbReference type="PIR" id="D97209">
    <property type="entry name" value="D97209"/>
</dbReference>
<evidence type="ECO:0000259" key="1">
    <source>
        <dbReference type="PROSITE" id="PS51186"/>
    </source>
</evidence>
<dbReference type="HOGENOM" id="CLU_013985_19_1_9"/>
<dbReference type="EMBL" id="AE001437">
    <property type="protein sequence ID" value="AAK80463.1"/>
    <property type="molecule type" value="Genomic_DNA"/>
</dbReference>
<dbReference type="Pfam" id="PF00583">
    <property type="entry name" value="Acetyltransf_1"/>
    <property type="match status" value="1"/>
</dbReference>
<dbReference type="KEGG" id="cac:CA_C2509"/>
<dbReference type="Proteomes" id="UP000000814">
    <property type="component" value="Chromosome"/>
</dbReference>
<feature type="domain" description="N-acetyltransferase" evidence="1">
    <location>
        <begin position="1"/>
        <end position="164"/>
    </location>
</feature>
<dbReference type="SUPFAM" id="SSF55729">
    <property type="entry name" value="Acyl-CoA N-acyltransferases (Nat)"/>
    <property type="match status" value="1"/>
</dbReference>
<dbReference type="InterPro" id="IPR000182">
    <property type="entry name" value="GNAT_dom"/>
</dbReference>
<dbReference type="eggNOG" id="COG0456">
    <property type="taxonomic scope" value="Bacteria"/>
</dbReference>
<dbReference type="PROSITE" id="PS51186">
    <property type="entry name" value="GNAT"/>
    <property type="match status" value="1"/>
</dbReference>
<dbReference type="PANTHER" id="PTHR43415:SF3">
    <property type="entry name" value="GNAT-FAMILY ACETYLTRANSFERASE"/>
    <property type="match status" value="1"/>
</dbReference>
<sequence length="164" mass="19260">MIIREIRPIDADAFWKMQYELDKETKYMMYEPGERVRNLSFIKSLIEEAVEGNDLLLVAEEYGKIIGFISAERGVTRRVRHCAYVVVGVRKEFQGKGIGSKLFRKMNLWAERQKIKRLELTVVCDNEEAKRLYEKNGFSIEGIKKNSMFIDDEYVDEFCMAKLL</sequence>